<dbReference type="GO" id="GO:0005737">
    <property type="term" value="C:cytoplasm"/>
    <property type="evidence" value="ECO:0007669"/>
    <property type="project" value="UniProtKB-SubCell"/>
</dbReference>
<dbReference type="GO" id="GO:0005524">
    <property type="term" value="F:ATP binding"/>
    <property type="evidence" value="ECO:0007669"/>
    <property type="project" value="UniProtKB-KW"/>
</dbReference>
<keyword evidence="7 8" id="KW-0368">Histidine biosynthesis</keyword>
<dbReference type="GO" id="GO:0000105">
    <property type="term" value="P:L-histidine biosynthetic process"/>
    <property type="evidence" value="ECO:0007669"/>
    <property type="project" value="UniProtKB-UniRule"/>
</dbReference>
<evidence type="ECO:0000256" key="3">
    <source>
        <dbReference type="ARBA" id="ARBA00022605"/>
    </source>
</evidence>
<dbReference type="PANTHER" id="PTHR42945:SF1">
    <property type="entry name" value="HISTIDINE BIOSYNTHESIS BIFUNCTIONAL PROTEIN HIS7"/>
    <property type="match status" value="1"/>
</dbReference>
<dbReference type="NCBIfam" id="TIGR03188">
    <property type="entry name" value="histidine_hisI"/>
    <property type="match status" value="1"/>
</dbReference>
<sequence>MKLAWLYELIRERQRSPQRGSYTSHLFQAGLPHIARKVGEESTEVIVAALGESDQRLVEEAADLLYHLLVLLAARQITPAQVVQELERRHARSSIAGEEGEQQQAVSPKSDSREDGSS</sequence>
<name>H5SBG0_9CHLR</name>
<dbReference type="HAMAP" id="MF_01020">
    <property type="entry name" value="HisE"/>
    <property type="match status" value="1"/>
</dbReference>
<organism evidence="10">
    <name type="scientific">uncultured Chloroflexota bacterium</name>
    <dbReference type="NCBI Taxonomy" id="166587"/>
    <lineage>
        <taxon>Bacteria</taxon>
        <taxon>Bacillati</taxon>
        <taxon>Chloroflexota</taxon>
        <taxon>environmental samples</taxon>
    </lineage>
</organism>
<comment type="pathway">
    <text evidence="2 8">Amino-acid biosynthesis; L-histidine biosynthesis; L-histidine from 5-phospho-alpha-D-ribose 1-diphosphate: step 2/9.</text>
</comment>
<evidence type="ECO:0000256" key="1">
    <source>
        <dbReference type="ARBA" id="ARBA00001460"/>
    </source>
</evidence>
<evidence type="ECO:0000256" key="9">
    <source>
        <dbReference type="SAM" id="MobiDB-lite"/>
    </source>
</evidence>
<accession>H5SBG0</accession>
<keyword evidence="6 8" id="KW-0067">ATP-binding</keyword>
<comment type="subcellular location">
    <subcellularLocation>
        <location evidence="8">Cytoplasm</location>
    </subcellularLocation>
</comment>
<dbReference type="InterPro" id="IPR021130">
    <property type="entry name" value="PRib-ATP_PPHydrolase-like"/>
</dbReference>
<keyword evidence="8" id="KW-0963">Cytoplasm</keyword>
<keyword evidence="3 8" id="KW-0028">Amino-acid biosynthesis</keyword>
<dbReference type="Gene3D" id="1.10.287.1080">
    <property type="entry name" value="MazG-like"/>
    <property type="match status" value="1"/>
</dbReference>
<evidence type="ECO:0000256" key="5">
    <source>
        <dbReference type="ARBA" id="ARBA00022801"/>
    </source>
</evidence>
<evidence type="ECO:0000313" key="10">
    <source>
        <dbReference type="EMBL" id="BAL53496.1"/>
    </source>
</evidence>
<comment type="catalytic activity">
    <reaction evidence="1 8">
        <text>1-(5-phospho-beta-D-ribosyl)-ATP + H2O = 1-(5-phospho-beta-D-ribosyl)-5'-AMP + diphosphate + H(+)</text>
        <dbReference type="Rhea" id="RHEA:22828"/>
        <dbReference type="ChEBI" id="CHEBI:15377"/>
        <dbReference type="ChEBI" id="CHEBI:15378"/>
        <dbReference type="ChEBI" id="CHEBI:33019"/>
        <dbReference type="ChEBI" id="CHEBI:59457"/>
        <dbReference type="ChEBI" id="CHEBI:73183"/>
        <dbReference type="EC" id="3.6.1.31"/>
    </reaction>
</comment>
<evidence type="ECO:0000256" key="6">
    <source>
        <dbReference type="ARBA" id="ARBA00022840"/>
    </source>
</evidence>
<keyword evidence="4 8" id="KW-0547">Nucleotide-binding</keyword>
<evidence type="ECO:0000256" key="2">
    <source>
        <dbReference type="ARBA" id="ARBA00005204"/>
    </source>
</evidence>
<dbReference type="InterPro" id="IPR008179">
    <property type="entry name" value="HisE"/>
</dbReference>
<dbReference type="EMBL" id="AP011659">
    <property type="protein sequence ID" value="BAL53496.1"/>
    <property type="molecule type" value="Genomic_DNA"/>
</dbReference>
<reference evidence="10" key="2">
    <citation type="journal article" date="2012" name="PLoS ONE">
        <title>A Deeply Branching Thermophilic Bacterium with an Ancient Acetyl-CoA Pathway Dominates a Subsurface Ecosystem.</title>
        <authorList>
            <person name="Takami H."/>
            <person name="Noguchi H."/>
            <person name="Takaki Y."/>
            <person name="Uchiyama I."/>
            <person name="Toyoda A."/>
            <person name="Nishi S."/>
            <person name="Chee G.-J."/>
            <person name="Arai W."/>
            <person name="Nunoura T."/>
            <person name="Itoh T."/>
            <person name="Hattori M."/>
            <person name="Takai K."/>
        </authorList>
    </citation>
    <scope>NUCLEOTIDE SEQUENCE</scope>
</reference>
<keyword evidence="5 8" id="KW-0378">Hydrolase</keyword>
<reference evidence="10" key="1">
    <citation type="journal article" date="2005" name="Environ. Microbiol.">
        <title>Genetic and functional properties of uncultivated thermophilic crenarchaeotes from a subsurface gold mine as revealed by analysis of genome fragments.</title>
        <authorList>
            <person name="Nunoura T."/>
            <person name="Hirayama H."/>
            <person name="Takami H."/>
            <person name="Oida H."/>
            <person name="Nishi S."/>
            <person name="Shimamura S."/>
            <person name="Suzuki Y."/>
            <person name="Inagaki F."/>
            <person name="Takai K."/>
            <person name="Nealson K.H."/>
            <person name="Horikoshi K."/>
        </authorList>
    </citation>
    <scope>NUCLEOTIDE SEQUENCE</scope>
</reference>
<evidence type="ECO:0000256" key="8">
    <source>
        <dbReference type="HAMAP-Rule" id="MF_01020"/>
    </source>
</evidence>
<dbReference type="CDD" id="cd11534">
    <property type="entry name" value="NTP-PPase_HisIE_like"/>
    <property type="match status" value="1"/>
</dbReference>
<evidence type="ECO:0000256" key="4">
    <source>
        <dbReference type="ARBA" id="ARBA00022741"/>
    </source>
</evidence>
<evidence type="ECO:0000256" key="7">
    <source>
        <dbReference type="ARBA" id="ARBA00023102"/>
    </source>
</evidence>
<dbReference type="EC" id="3.6.1.31" evidence="8"/>
<dbReference type="AlphaFoldDB" id="H5SBG0"/>
<feature type="region of interest" description="Disordered" evidence="9">
    <location>
        <begin position="89"/>
        <end position="118"/>
    </location>
</feature>
<dbReference type="GO" id="GO:0004636">
    <property type="term" value="F:phosphoribosyl-ATP diphosphatase activity"/>
    <property type="evidence" value="ECO:0007669"/>
    <property type="project" value="UniProtKB-UniRule"/>
</dbReference>
<protein>
    <recommendedName>
        <fullName evidence="8">Phosphoribosyl-ATP pyrophosphatase</fullName>
        <shortName evidence="8">PRA-PH</shortName>
        <ecNumber evidence="8">3.6.1.31</ecNumber>
    </recommendedName>
</protein>
<proteinExistence type="inferred from homology"/>
<dbReference type="Pfam" id="PF01503">
    <property type="entry name" value="PRA-PH"/>
    <property type="match status" value="1"/>
</dbReference>
<dbReference type="SUPFAM" id="SSF101386">
    <property type="entry name" value="all-alpha NTP pyrophosphatases"/>
    <property type="match status" value="1"/>
</dbReference>
<dbReference type="UniPathway" id="UPA00031">
    <property type="reaction ID" value="UER00007"/>
</dbReference>
<dbReference type="PANTHER" id="PTHR42945">
    <property type="entry name" value="HISTIDINE BIOSYNTHESIS BIFUNCTIONAL PROTEIN"/>
    <property type="match status" value="1"/>
</dbReference>
<gene>
    <name evidence="8" type="primary">hisE</name>
    <name evidence="10" type="ORF">HGMM_F07C06C18</name>
</gene>
<comment type="similarity">
    <text evidence="8">Belongs to the PRA-PH family.</text>
</comment>